<evidence type="ECO:0000313" key="1">
    <source>
        <dbReference type="EMBL" id="GIN97830.1"/>
    </source>
</evidence>
<gene>
    <name evidence="1" type="ORF">J6TS1_37000</name>
</gene>
<organism evidence="1 2">
    <name type="scientific">Siminovitchia terrae</name>
    <name type="common">Bacillus terrae</name>
    <dbReference type="NCBI Taxonomy" id="1914933"/>
    <lineage>
        <taxon>Bacteria</taxon>
        <taxon>Bacillati</taxon>
        <taxon>Bacillota</taxon>
        <taxon>Bacilli</taxon>
        <taxon>Bacillales</taxon>
        <taxon>Bacillaceae</taxon>
        <taxon>Siminovitchia</taxon>
    </lineage>
</organism>
<protein>
    <recommendedName>
        <fullName evidence="3">Secreted protein</fullName>
    </recommendedName>
</protein>
<reference evidence="1 2" key="1">
    <citation type="submission" date="2021-03" db="EMBL/GenBank/DDBJ databases">
        <title>Antimicrobial resistance genes in bacteria isolated from Japanese honey, and their potential for conferring macrolide and lincosamide resistance in the American foulbrood pathogen Paenibacillus larvae.</title>
        <authorList>
            <person name="Okamoto M."/>
            <person name="Kumagai M."/>
            <person name="Kanamori H."/>
            <person name="Takamatsu D."/>
        </authorList>
    </citation>
    <scope>NUCLEOTIDE SEQUENCE [LARGE SCALE GENOMIC DNA]</scope>
    <source>
        <strain evidence="1 2">J6TS1</strain>
    </source>
</reference>
<keyword evidence="2" id="KW-1185">Reference proteome</keyword>
<dbReference type="Proteomes" id="UP000680670">
    <property type="component" value="Unassembled WGS sequence"/>
</dbReference>
<evidence type="ECO:0000313" key="2">
    <source>
        <dbReference type="Proteomes" id="UP000680670"/>
    </source>
</evidence>
<accession>A0ABQ4L1U8</accession>
<evidence type="ECO:0008006" key="3">
    <source>
        <dbReference type="Google" id="ProtNLM"/>
    </source>
</evidence>
<proteinExistence type="predicted"/>
<dbReference type="EMBL" id="BORJ01000011">
    <property type="protein sequence ID" value="GIN97830.1"/>
    <property type="molecule type" value="Genomic_DNA"/>
</dbReference>
<comment type="caution">
    <text evidence="1">The sequence shown here is derived from an EMBL/GenBank/DDBJ whole genome shotgun (WGS) entry which is preliminary data.</text>
</comment>
<sequence>MTSFSSYFFFLLLLKVMIRAVAIATKTAIQSEVFMKSTPNIDLQTNTLQLMKSFKILMLNSEYFGG</sequence>
<name>A0ABQ4L1U8_SIMTE</name>